<dbReference type="RefSeq" id="WP_182662185.1">
    <property type="nucleotide sequence ID" value="NZ_JACIVI010000001.1"/>
</dbReference>
<organism evidence="2 3">
    <name type="scientific">Aquariibacter albus</name>
    <dbReference type="NCBI Taxonomy" id="2759899"/>
    <lineage>
        <taxon>Bacteria</taxon>
        <taxon>Pseudomonadati</taxon>
        <taxon>Pseudomonadota</taxon>
        <taxon>Betaproteobacteria</taxon>
        <taxon>Burkholderiales</taxon>
        <taxon>Sphaerotilaceae</taxon>
        <taxon>Aquariibacter</taxon>
    </lineage>
</organism>
<accession>A0A839HGJ3</accession>
<keyword evidence="1" id="KW-1133">Transmembrane helix</keyword>
<comment type="caution">
    <text evidence="2">The sequence shown here is derived from an EMBL/GenBank/DDBJ whole genome shotgun (WGS) entry which is preliminary data.</text>
</comment>
<proteinExistence type="predicted"/>
<keyword evidence="1" id="KW-0472">Membrane</keyword>
<dbReference type="EMBL" id="JACIVI010000001">
    <property type="protein sequence ID" value="MBB1161417.1"/>
    <property type="molecule type" value="Genomic_DNA"/>
</dbReference>
<dbReference type="AlphaFoldDB" id="A0A839HGJ3"/>
<keyword evidence="3" id="KW-1185">Reference proteome</keyword>
<evidence type="ECO:0000313" key="2">
    <source>
        <dbReference type="EMBL" id="MBB1161417.1"/>
    </source>
</evidence>
<dbReference type="Proteomes" id="UP000586093">
    <property type="component" value="Unassembled WGS sequence"/>
</dbReference>
<keyword evidence="1" id="KW-0812">Transmembrane</keyword>
<name>A0A839HGJ3_9BURK</name>
<evidence type="ECO:0000313" key="3">
    <source>
        <dbReference type="Proteomes" id="UP000586093"/>
    </source>
</evidence>
<protein>
    <submittedName>
        <fullName evidence="2">CcoQ/FixQ family Cbb3-type cytochrome c oxidase assembly chaperone</fullName>
    </submittedName>
</protein>
<reference evidence="2 3" key="1">
    <citation type="submission" date="2020-08" db="EMBL/GenBank/DDBJ databases">
        <title>Aquariorum lacteus gen. nov., sp. nov., a new member of the family Comamonadaceae, isolated from freshwater aquarium.</title>
        <authorList>
            <person name="Chun S.-J."/>
        </authorList>
    </citation>
    <scope>NUCLEOTIDE SEQUENCE [LARGE SCALE GENOMIC DNA]</scope>
    <source>
        <strain evidence="2 3">SJAQ100</strain>
    </source>
</reference>
<feature type="transmembrane region" description="Helical" evidence="1">
    <location>
        <begin position="6"/>
        <end position="23"/>
    </location>
</feature>
<gene>
    <name evidence="2" type="ORF">H4F90_05420</name>
</gene>
<evidence type="ECO:0000256" key="1">
    <source>
        <dbReference type="SAM" id="Phobius"/>
    </source>
</evidence>
<sequence>MDVNTLRSVVTLLSFLAFAWIVWQAWRKSAQADHAAAAVLPFEDEPLPAVSKPSALPTGAVQ</sequence>